<sequence length="87" mass="9830">MNNVSNPINAKDIPAFVLNFLITIKTSINNYTVAMTETSNPQLRRALRDQLDVAVYLHGELSELLMEKGLILDKQLQIDSLLSCREL</sequence>
<evidence type="ECO:0000313" key="2">
    <source>
        <dbReference type="Proteomes" id="UP001066278"/>
    </source>
</evidence>
<dbReference type="AlphaFoldDB" id="A0A9Q4HRT1"/>
<dbReference type="Proteomes" id="UP001066278">
    <property type="component" value="Unassembled WGS sequence"/>
</dbReference>
<dbReference type="PANTHER" id="PTHR39183">
    <property type="entry name" value="SPORE COAT PROTEIN F-LIKE PROTEIN YHCQ"/>
    <property type="match status" value="1"/>
</dbReference>
<dbReference type="RefSeq" id="WP_268288174.1">
    <property type="nucleotide sequence ID" value="NZ_JALAJJ010000046.1"/>
</dbReference>
<accession>A0A9Q4HRT1</accession>
<keyword evidence="1" id="KW-0167">Capsid protein</keyword>
<gene>
    <name evidence="1" type="ORF">MOE99_12200</name>
</gene>
<comment type="caution">
    <text evidence="1">The sequence shown here is derived from an EMBL/GenBank/DDBJ whole genome shotgun (WGS) entry which is preliminary data.</text>
</comment>
<evidence type="ECO:0000313" key="1">
    <source>
        <dbReference type="EMBL" id="MCY9230095.1"/>
    </source>
</evidence>
<keyword evidence="1" id="KW-0946">Virion</keyword>
<dbReference type="EMBL" id="JALAXJ010000013">
    <property type="protein sequence ID" value="MCY9230095.1"/>
    <property type="molecule type" value="Genomic_DNA"/>
</dbReference>
<organism evidence="1 2">
    <name type="scientific">Bacillus inaquosorum</name>
    <dbReference type="NCBI Taxonomy" id="483913"/>
    <lineage>
        <taxon>Bacteria</taxon>
        <taxon>Bacillati</taxon>
        <taxon>Bacillota</taxon>
        <taxon>Bacilli</taxon>
        <taxon>Bacillales</taxon>
        <taxon>Bacillaceae</taxon>
        <taxon>Bacillus</taxon>
    </lineage>
</organism>
<protein>
    <submittedName>
        <fullName evidence="1">Spore coat protein</fullName>
    </submittedName>
</protein>
<name>A0A9Q4HRT1_9BACI</name>
<dbReference type="Pfam" id="PF07875">
    <property type="entry name" value="Coat_F"/>
    <property type="match status" value="1"/>
</dbReference>
<reference evidence="1" key="1">
    <citation type="submission" date="2022-02" db="EMBL/GenBank/DDBJ databases">
        <title>Crop Bioprotection Bacillus Genome Sequencing.</title>
        <authorList>
            <person name="Dunlap C."/>
        </authorList>
    </citation>
    <scope>NUCLEOTIDE SEQUENCE</scope>
    <source>
        <strain evidence="1">T20C13</strain>
    </source>
</reference>
<dbReference type="PANTHER" id="PTHR39183:SF1">
    <property type="entry name" value="SPORE COAT PROTEIN F-LIKE PROTEIN YHCQ"/>
    <property type="match status" value="1"/>
</dbReference>
<dbReference type="InterPro" id="IPR012851">
    <property type="entry name" value="Spore_coat_CotF-like"/>
</dbReference>
<proteinExistence type="predicted"/>